<organism evidence="1 2">
    <name type="scientific">Xylaria curta</name>
    <dbReference type="NCBI Taxonomy" id="42375"/>
    <lineage>
        <taxon>Eukaryota</taxon>
        <taxon>Fungi</taxon>
        <taxon>Dikarya</taxon>
        <taxon>Ascomycota</taxon>
        <taxon>Pezizomycotina</taxon>
        <taxon>Sordariomycetes</taxon>
        <taxon>Xylariomycetidae</taxon>
        <taxon>Xylariales</taxon>
        <taxon>Xylariaceae</taxon>
        <taxon>Xylaria</taxon>
    </lineage>
</organism>
<reference evidence="1" key="1">
    <citation type="submission" date="2022-10" db="EMBL/GenBank/DDBJ databases">
        <title>Genome Sequence of Xylaria curta.</title>
        <authorList>
            <person name="Buettner E."/>
        </authorList>
    </citation>
    <scope>NUCLEOTIDE SEQUENCE</scope>
    <source>
        <strain evidence="1">Babe10</strain>
    </source>
</reference>
<evidence type="ECO:0000313" key="2">
    <source>
        <dbReference type="Proteomes" id="UP001143856"/>
    </source>
</evidence>
<proteinExistence type="predicted"/>
<dbReference type="Proteomes" id="UP001143856">
    <property type="component" value="Unassembled WGS sequence"/>
</dbReference>
<accession>A0ACC1PJF2</accession>
<sequence length="1098" mass="123891">MTTQWTGLGAQALGSQGQSGNNQTGYSQAAINPNASKPAPAAQVTAVFDKMKGFLKSTHWSKPYYSALVHNNPQLPYHLLEHVNCTYLSTPGRAPTLLALKQHAQSLAVLISLLAPAQFGGTFAPPNGGTANGDAPFAAEQAFDWLNDLQEHYHTDDIAHQKPLNALANLVKSNSDTQGTKWHCPLDVTGIELAEKHPFQQYRPYETHMTLLMHANEILERLDHEYSAMGGILGIIPLDSDNVSEQRALSQAKTTLVGQWILYTQHLVARMHELEIAYGNSLDLLANEAIVPMQHISVHGPDGRSGREIIFPQDRWIMANSGEDVFTFIHQMLDRAEAHQDARDDVYAEQKVLGDAAYSNNSELKYRGIVKVDLSTRFYRLRSSGHGPLFVLPAFGDRPNTKHTRDIENRPTVVTIPQPGPRGSVNAWESKHQDVDVKLLRLTVDKSNLEAKISQLNSSVEIRDREIARLLDIQKQYDDKIDTGDKDFAQQIVHLKENIRYFQKMIREAEEREKALKQDVENFKKANVNIQSDDGTFINPLIEKINDEQNQVRQLRKEIQDRDKKIEDLARDNDTLRILQSAPFNTSSVGTTEQVTQLQSQLASFQTERQMLQQEIHNLKKAKVVQGKILNLAENANLDYGNTFEDAQHGITACSTDYFKNLLAAEKERNDLQQKVDAGDQGAQSLQAQLNRCRAEGERLRKENEELKKSKGHAAQPPKTINLPWGLKHTSTFRDDNQGLIVLRTDWYDHLIAVEKTLHSSTEKIAGLQAQIKDLKSPAEANLSEIYNSAGEKLGAVKAYKDTKLNIGVMTLEYFEELEKRDQGQSDTQKKLDESLQNAQALQRQLTEARAQLQQLQNYLKSQSAVNSQVTDLQNKIADLQNKLNQCLEHRKSLEEQIKALSTELPEDDVKAKIAKLEKQLSLCSIERQTTANELTELRTRYNQLQLNETNLRAEVTSLRTRVGQLQNAAANTGAGSGNGDDELRAAKEELKLYKAELGKLQELWNDLQTQHLQLQSEFDYHKANSERECDEEKKALQQQIDDANESIKVLQMKLIAEPNKLTPAFIEIESQRNAARQHRDELQAKVRELEKQLALKK</sequence>
<comment type="caution">
    <text evidence="1">The sequence shown here is derived from an EMBL/GenBank/DDBJ whole genome shotgun (WGS) entry which is preliminary data.</text>
</comment>
<protein>
    <submittedName>
        <fullName evidence="1">Uncharacterized protein</fullName>
    </submittedName>
</protein>
<keyword evidence="2" id="KW-1185">Reference proteome</keyword>
<gene>
    <name evidence="1" type="ORF">NUW58_g2050</name>
</gene>
<evidence type="ECO:0000313" key="1">
    <source>
        <dbReference type="EMBL" id="KAJ2992788.1"/>
    </source>
</evidence>
<name>A0ACC1PJF2_9PEZI</name>
<dbReference type="EMBL" id="JAPDGR010000248">
    <property type="protein sequence ID" value="KAJ2992788.1"/>
    <property type="molecule type" value="Genomic_DNA"/>
</dbReference>